<feature type="domain" description="Alanine racemase N-terminal" evidence="5">
    <location>
        <begin position="21"/>
        <end position="240"/>
    </location>
</feature>
<dbReference type="EMBL" id="FTNT01000012">
    <property type="protein sequence ID" value="SIS20537.1"/>
    <property type="molecule type" value="Genomic_DNA"/>
</dbReference>
<gene>
    <name evidence="6" type="ORF">SAMN05445060_3623</name>
</gene>
<dbReference type="InterPro" id="IPR029066">
    <property type="entry name" value="PLP-binding_barrel"/>
</dbReference>
<dbReference type="OrthoDB" id="9804072at2"/>
<dbReference type="Pfam" id="PF01168">
    <property type="entry name" value="Ala_racemase_N"/>
    <property type="match status" value="1"/>
</dbReference>
<comment type="similarity">
    <text evidence="2 4">Belongs to the pyridoxal phosphate-binding protein YggS/PROSC family.</text>
</comment>
<dbReference type="GO" id="GO:0030170">
    <property type="term" value="F:pyridoxal phosphate binding"/>
    <property type="evidence" value="ECO:0007669"/>
    <property type="project" value="UniProtKB-UniRule"/>
</dbReference>
<dbReference type="NCBIfam" id="TIGR00044">
    <property type="entry name" value="YggS family pyridoxal phosphate-dependent enzyme"/>
    <property type="match status" value="1"/>
</dbReference>
<proteinExistence type="inferred from homology"/>
<accession>A0A1N7H6N5</accession>
<comment type="cofactor">
    <cofactor evidence="3">
        <name>pyridoxal 5'-phosphate</name>
        <dbReference type="ChEBI" id="CHEBI:597326"/>
    </cofactor>
</comment>
<dbReference type="PANTHER" id="PTHR10146">
    <property type="entry name" value="PROLINE SYNTHETASE CO-TRANSCRIBED BACTERIAL HOMOLOG PROTEIN"/>
    <property type="match status" value="1"/>
</dbReference>
<comment type="function">
    <text evidence="2">Pyridoxal 5'-phosphate (PLP)-binding protein, which is involved in PLP homeostasis.</text>
</comment>
<keyword evidence="1 2" id="KW-0663">Pyridoxal phosphate</keyword>
<dbReference type="AlphaFoldDB" id="A0A1N7H6N5"/>
<evidence type="ECO:0000313" key="7">
    <source>
        <dbReference type="Proteomes" id="UP000186218"/>
    </source>
</evidence>
<dbReference type="CDD" id="cd00635">
    <property type="entry name" value="PLPDE_III_YBL036c_like"/>
    <property type="match status" value="1"/>
</dbReference>
<dbReference type="Proteomes" id="UP000186218">
    <property type="component" value="Unassembled WGS sequence"/>
</dbReference>
<dbReference type="PANTHER" id="PTHR10146:SF14">
    <property type="entry name" value="PYRIDOXAL PHOSPHATE HOMEOSTASIS PROTEIN"/>
    <property type="match status" value="1"/>
</dbReference>
<evidence type="ECO:0000256" key="1">
    <source>
        <dbReference type="ARBA" id="ARBA00022898"/>
    </source>
</evidence>
<dbReference type="Gene3D" id="3.20.20.10">
    <property type="entry name" value="Alanine racemase"/>
    <property type="match status" value="1"/>
</dbReference>
<protein>
    <recommendedName>
        <fullName evidence="2">Pyridoxal phosphate homeostasis protein</fullName>
        <shortName evidence="2">PLP homeostasis protein</shortName>
    </recommendedName>
</protein>
<keyword evidence="7" id="KW-1185">Reference proteome</keyword>
<evidence type="ECO:0000313" key="6">
    <source>
        <dbReference type="EMBL" id="SIS20537.1"/>
    </source>
</evidence>
<evidence type="ECO:0000256" key="2">
    <source>
        <dbReference type="HAMAP-Rule" id="MF_02087"/>
    </source>
</evidence>
<dbReference type="HAMAP" id="MF_02087">
    <property type="entry name" value="PLP_homeostasis"/>
    <property type="match status" value="1"/>
</dbReference>
<dbReference type="InterPro" id="IPR011078">
    <property type="entry name" value="PyrdxlP_homeostasis"/>
</dbReference>
<feature type="modified residue" description="N6-(pyridoxal phosphate)lysine" evidence="2 3">
    <location>
        <position position="43"/>
    </location>
</feature>
<reference evidence="6 7" key="1">
    <citation type="submission" date="2017-01" db="EMBL/GenBank/DDBJ databases">
        <authorList>
            <person name="Mah S.A."/>
            <person name="Swanson W.J."/>
            <person name="Moy G.W."/>
            <person name="Vacquier V.D."/>
        </authorList>
    </citation>
    <scope>NUCLEOTIDE SEQUENCE [LARGE SCALE GENOMIC DNA]</scope>
    <source>
        <strain evidence="6 7">CPCC 203464</strain>
    </source>
</reference>
<organism evidence="6 7">
    <name type="scientific">Williamsia sterculiae</name>
    <dbReference type="NCBI Taxonomy" id="1344003"/>
    <lineage>
        <taxon>Bacteria</taxon>
        <taxon>Bacillati</taxon>
        <taxon>Actinomycetota</taxon>
        <taxon>Actinomycetes</taxon>
        <taxon>Mycobacteriales</taxon>
        <taxon>Nocardiaceae</taxon>
        <taxon>Williamsia</taxon>
    </lineage>
</organism>
<sequence length="244" mass="26214">MGDQESRTAELARGLGEVRDRLRVACSAAGRSPDEVELLVVTKFFPAEDVVRLIDLGEREFGESREPEAGRKVAQVRAERSEPAVFDMIGRLQRNKAKTVAGWARCVHSLDSERLATALDTAAAAARDDGVRHDPLDVLIQVSLDGDTSRGGVAADDLDPLAQHVASADALRLRGLMCIAPLEGEPERWMHRAATVRAQFLRSHPDAEVLSAGMSGDLDVAVAYGSTCVRVGTAILGERPIVSP</sequence>
<dbReference type="STRING" id="1344003.SAMN05445060_3623"/>
<dbReference type="RefSeq" id="WP_076482405.1">
    <property type="nucleotide sequence ID" value="NZ_FTNT01000012.1"/>
</dbReference>
<evidence type="ECO:0000256" key="4">
    <source>
        <dbReference type="RuleBase" id="RU004514"/>
    </source>
</evidence>
<name>A0A1N7H6N5_9NOCA</name>
<dbReference type="PIRSF" id="PIRSF004848">
    <property type="entry name" value="YBL036c_PLPDEIII"/>
    <property type="match status" value="1"/>
</dbReference>
<dbReference type="SUPFAM" id="SSF51419">
    <property type="entry name" value="PLP-binding barrel"/>
    <property type="match status" value="1"/>
</dbReference>
<evidence type="ECO:0000259" key="5">
    <source>
        <dbReference type="Pfam" id="PF01168"/>
    </source>
</evidence>
<evidence type="ECO:0000256" key="3">
    <source>
        <dbReference type="PIRSR" id="PIRSR004848-1"/>
    </source>
</evidence>
<dbReference type="InterPro" id="IPR001608">
    <property type="entry name" value="Ala_racemase_N"/>
</dbReference>